<feature type="transmembrane region" description="Helical" evidence="8">
    <location>
        <begin position="77"/>
        <end position="99"/>
    </location>
</feature>
<evidence type="ECO:0000313" key="12">
    <source>
        <dbReference type="EMBL" id="OMP83909.1"/>
    </source>
</evidence>
<dbReference type="FunFam" id="1.20.1250.20:FF:000180">
    <property type="entry name" value="MFS monosaccharide transporter"/>
    <property type="match status" value="1"/>
</dbReference>
<keyword evidence="12" id="KW-0762">Sugar transport</keyword>
<feature type="transmembrane region" description="Helical" evidence="8">
    <location>
        <begin position="198"/>
        <end position="215"/>
    </location>
</feature>
<accession>A0A0G2DR89</accession>
<evidence type="ECO:0000256" key="1">
    <source>
        <dbReference type="ARBA" id="ARBA00004141"/>
    </source>
</evidence>
<reference evidence="12 14" key="3">
    <citation type="submission" date="2017-01" db="EMBL/GenBank/DDBJ databases">
        <title>Draft genome sequence of Diplodia seriata F98.1, a fungal species involved in grapevine trunk diseases.</title>
        <authorList>
            <person name="Robert-Siegwald G."/>
            <person name="Vallet J."/>
            <person name="Abou-Mansour E."/>
            <person name="Xu J."/>
            <person name="Rey P."/>
            <person name="Bertsch C."/>
            <person name="Rego C."/>
            <person name="Larignon P."/>
            <person name="Fontaine F."/>
            <person name="Lebrun M.-H."/>
        </authorList>
    </citation>
    <scope>NUCLEOTIDE SEQUENCE [LARGE SCALE GENOMIC DNA]</scope>
    <source>
        <strain evidence="12 14">F98.1</strain>
    </source>
</reference>
<dbReference type="PROSITE" id="PS00216">
    <property type="entry name" value="SUGAR_TRANSPORT_1"/>
    <property type="match status" value="1"/>
</dbReference>
<feature type="transmembrane region" description="Helical" evidence="8">
    <location>
        <begin position="20"/>
        <end position="41"/>
    </location>
</feature>
<dbReference type="InterPro" id="IPR050360">
    <property type="entry name" value="MFS_Sugar_Transporters"/>
</dbReference>
<evidence type="ECO:0000256" key="8">
    <source>
        <dbReference type="SAM" id="Phobius"/>
    </source>
</evidence>
<dbReference type="InterPro" id="IPR005828">
    <property type="entry name" value="MFS_sugar_transport-like"/>
</dbReference>
<evidence type="ECO:0000313" key="15">
    <source>
        <dbReference type="Proteomes" id="UP001430584"/>
    </source>
</evidence>
<evidence type="ECO:0000313" key="11">
    <source>
        <dbReference type="EMBL" id="KKY13219.1"/>
    </source>
</evidence>
<dbReference type="GO" id="GO:0016020">
    <property type="term" value="C:membrane"/>
    <property type="evidence" value="ECO:0007669"/>
    <property type="project" value="UniProtKB-SubCell"/>
</dbReference>
<keyword evidence="4 8" id="KW-0812">Transmembrane</keyword>
<dbReference type="GO" id="GO:0005351">
    <property type="term" value="F:carbohydrate:proton symporter activity"/>
    <property type="evidence" value="ECO:0007669"/>
    <property type="project" value="TreeGrafter"/>
</dbReference>
<feature type="transmembrane region" description="Helical" evidence="8">
    <location>
        <begin position="350"/>
        <end position="372"/>
    </location>
</feature>
<evidence type="ECO:0000256" key="4">
    <source>
        <dbReference type="ARBA" id="ARBA00022692"/>
    </source>
</evidence>
<dbReference type="CDD" id="cd17356">
    <property type="entry name" value="MFS_HXT"/>
    <property type="match status" value="1"/>
</dbReference>
<proteinExistence type="inferred from homology"/>
<evidence type="ECO:0000256" key="5">
    <source>
        <dbReference type="ARBA" id="ARBA00022989"/>
    </source>
</evidence>
<evidence type="ECO:0000313" key="14">
    <source>
        <dbReference type="Proteomes" id="UP000190776"/>
    </source>
</evidence>
<keyword evidence="5 8" id="KW-1133">Transmembrane helix</keyword>
<evidence type="ECO:0000256" key="6">
    <source>
        <dbReference type="ARBA" id="ARBA00023136"/>
    </source>
</evidence>
<dbReference type="EMBL" id="JAJVCZ030000007">
    <property type="protein sequence ID" value="KAL0258091.1"/>
    <property type="molecule type" value="Genomic_DNA"/>
</dbReference>
<dbReference type="PROSITE" id="PS50850">
    <property type="entry name" value="MFS"/>
    <property type="match status" value="1"/>
</dbReference>
<reference evidence="11 13" key="1">
    <citation type="submission" date="2015-03" db="EMBL/GenBank/DDBJ databases">
        <authorList>
            <person name="Morales-Cruz A."/>
            <person name="Amrine K.C."/>
            <person name="Cantu D."/>
        </authorList>
    </citation>
    <scope>NUCLEOTIDE SEQUENCE [LARGE SCALE GENOMIC DNA]</scope>
    <source>
        <strain evidence="11">DS831</strain>
    </source>
</reference>
<comment type="similarity">
    <text evidence="2 7">Belongs to the major facilitator superfamily. Sugar transporter (TC 2.A.1.1) family.</text>
</comment>
<evidence type="ECO:0000313" key="10">
    <source>
        <dbReference type="EMBL" id="KAL0258091.1"/>
    </source>
</evidence>
<dbReference type="NCBIfam" id="TIGR00879">
    <property type="entry name" value="SP"/>
    <property type="match status" value="1"/>
</dbReference>
<dbReference type="Proteomes" id="UP001430584">
    <property type="component" value="Unassembled WGS sequence"/>
</dbReference>
<dbReference type="InterPro" id="IPR005829">
    <property type="entry name" value="Sugar_transporter_CS"/>
</dbReference>
<keyword evidence="15" id="KW-1185">Reference proteome</keyword>
<name>A0A0G2DR89_9PEZI</name>
<evidence type="ECO:0000313" key="13">
    <source>
        <dbReference type="Proteomes" id="UP000034182"/>
    </source>
</evidence>
<dbReference type="SUPFAM" id="SSF103473">
    <property type="entry name" value="MFS general substrate transporter"/>
    <property type="match status" value="1"/>
</dbReference>
<dbReference type="InterPro" id="IPR020846">
    <property type="entry name" value="MFS_dom"/>
</dbReference>
<evidence type="ECO:0000256" key="2">
    <source>
        <dbReference type="ARBA" id="ARBA00010992"/>
    </source>
</evidence>
<feature type="transmembrane region" description="Helical" evidence="8">
    <location>
        <begin position="453"/>
        <end position="471"/>
    </location>
</feature>
<dbReference type="EMBL" id="MSZU01000106">
    <property type="protein sequence ID" value="OMP83909.1"/>
    <property type="molecule type" value="Genomic_DNA"/>
</dbReference>
<protein>
    <submittedName>
        <fullName evidence="12">Putative glucose transporter rco-3</fullName>
    </submittedName>
    <submittedName>
        <fullName evidence="11">Putative monosaccharide transporter</fullName>
    </submittedName>
</protein>
<evidence type="ECO:0000256" key="3">
    <source>
        <dbReference type="ARBA" id="ARBA00022448"/>
    </source>
</evidence>
<evidence type="ECO:0000259" key="9">
    <source>
        <dbReference type="PROSITE" id="PS50850"/>
    </source>
</evidence>
<feature type="transmembrane region" description="Helical" evidence="8">
    <location>
        <begin position="418"/>
        <end position="441"/>
    </location>
</feature>
<dbReference type="PROSITE" id="PS00217">
    <property type="entry name" value="SUGAR_TRANSPORT_2"/>
    <property type="match status" value="1"/>
</dbReference>
<feature type="transmembrane region" description="Helical" evidence="8">
    <location>
        <begin position="134"/>
        <end position="152"/>
    </location>
</feature>
<sequence length="531" mass="57779">MSRTQGDISARVEAPVTVKAYLLCAFAAFGGILFGYDSGYISGVLGMNYFKKEFGHPNSTDESAFDGYMYDTWEKSLITSILSCGTFFGALFAGSLADWIGRRNTVVAGCGVFMLGVILQVASSAVGLLVGGRLIAGIGVGFVSAVIILYMSEIAPKSVRGAIVSGYQFAITIGLLLASCVDQATKNRMDSGSYRIPISIQFAWALILGGGLLMLPESPRYYVKDDKLEDAAKALARIRGQPVDSEYIQSELAELVANFRHEREHMQSGWLDCFKGGWSPSGNLRRVMLGIFLQMFQQLTGVNFIFYYGTTFFQQVGLKNSFLISVITNVVNVCSTPISFWAIERLGRRPLLLGGAVGMLVCQFIVAIVGVAAPNSDAQGICLIVFVCIYIFFFATTWGPAAWVVIGEVYPLPIRAKGVALATASNWLWNFVLGYVTPYMVDANEGNLGVKVFFVWGSTCTLCGIFAYFMIPETKGLSLEQVDRMLEETTPHTSAKWVPHDTFADDAARKDIAKATGAVNMTYESVEVKSA</sequence>
<dbReference type="AlphaFoldDB" id="A0A0G2DR89"/>
<dbReference type="OrthoDB" id="6612291at2759"/>
<feature type="transmembrane region" description="Helical" evidence="8">
    <location>
        <begin position="321"/>
        <end position="343"/>
    </location>
</feature>
<dbReference type="PANTHER" id="PTHR48022">
    <property type="entry name" value="PLASTIDIC GLUCOSE TRANSPORTER 4"/>
    <property type="match status" value="1"/>
</dbReference>
<dbReference type="PANTHER" id="PTHR48022:SF6">
    <property type="entry name" value="MSTA PROTEIN-RELATED"/>
    <property type="match status" value="1"/>
</dbReference>
<keyword evidence="3 7" id="KW-0813">Transport</keyword>
<feature type="transmembrane region" description="Helical" evidence="8">
    <location>
        <begin position="287"/>
        <end position="309"/>
    </location>
</feature>
<organism evidence="11 13">
    <name type="scientific">Diplodia seriata</name>
    <dbReference type="NCBI Taxonomy" id="420778"/>
    <lineage>
        <taxon>Eukaryota</taxon>
        <taxon>Fungi</taxon>
        <taxon>Dikarya</taxon>
        <taxon>Ascomycota</taxon>
        <taxon>Pezizomycotina</taxon>
        <taxon>Dothideomycetes</taxon>
        <taxon>Dothideomycetes incertae sedis</taxon>
        <taxon>Botryosphaeriales</taxon>
        <taxon>Botryosphaeriaceae</taxon>
        <taxon>Diplodia</taxon>
    </lineage>
</organism>
<dbReference type="Proteomes" id="UP000190776">
    <property type="component" value="Unassembled WGS sequence"/>
</dbReference>
<reference evidence="11 13" key="2">
    <citation type="submission" date="2015-05" db="EMBL/GenBank/DDBJ databases">
        <title>Distinctive expansion of gene families associated with plant cell wall degradation and secondary metabolism in the genomes of grapevine trunk pathogens.</title>
        <authorList>
            <person name="Lawrence D.P."/>
            <person name="Travadon R."/>
            <person name="Rolshausen P.E."/>
            <person name="Baumgartner K."/>
        </authorList>
    </citation>
    <scope>NUCLEOTIDE SEQUENCE [LARGE SCALE GENOMIC DNA]</scope>
    <source>
        <strain evidence="11">DS831</strain>
    </source>
</reference>
<keyword evidence="6 8" id="KW-0472">Membrane</keyword>
<dbReference type="PRINTS" id="PR00171">
    <property type="entry name" value="SUGRTRNSPORT"/>
</dbReference>
<dbReference type="Proteomes" id="UP000034182">
    <property type="component" value="Unassembled WGS sequence"/>
</dbReference>
<reference evidence="10 15" key="4">
    <citation type="submission" date="2024-02" db="EMBL/GenBank/DDBJ databases">
        <title>De novo assembly and annotation of 12 fungi associated with fruit tree decline syndrome in Ontario, Canada.</title>
        <authorList>
            <person name="Sulman M."/>
            <person name="Ellouze W."/>
            <person name="Ilyukhin E."/>
        </authorList>
    </citation>
    <scope>NUCLEOTIDE SEQUENCE [LARGE SCALE GENOMIC DNA]</scope>
    <source>
        <strain evidence="10 15">FDS-637</strain>
    </source>
</reference>
<comment type="subcellular location">
    <subcellularLocation>
        <location evidence="1">Membrane</location>
        <topology evidence="1">Multi-pass membrane protein</topology>
    </subcellularLocation>
</comment>
<dbReference type="EMBL" id="LAQI01000385">
    <property type="protein sequence ID" value="KKY13219.1"/>
    <property type="molecule type" value="Genomic_DNA"/>
</dbReference>
<dbReference type="InterPro" id="IPR036259">
    <property type="entry name" value="MFS_trans_sf"/>
</dbReference>
<dbReference type="InterPro" id="IPR003663">
    <property type="entry name" value="Sugar/inositol_transpt"/>
</dbReference>
<dbReference type="Pfam" id="PF00083">
    <property type="entry name" value="Sugar_tr"/>
    <property type="match status" value="1"/>
</dbReference>
<feature type="transmembrane region" description="Helical" evidence="8">
    <location>
        <begin position="378"/>
        <end position="406"/>
    </location>
</feature>
<feature type="transmembrane region" description="Helical" evidence="8">
    <location>
        <begin position="106"/>
        <end position="128"/>
    </location>
</feature>
<feature type="transmembrane region" description="Helical" evidence="8">
    <location>
        <begin position="159"/>
        <end position="178"/>
    </location>
</feature>
<dbReference type="Gene3D" id="1.20.1250.20">
    <property type="entry name" value="MFS general substrate transporter like domains"/>
    <property type="match status" value="1"/>
</dbReference>
<feature type="domain" description="Major facilitator superfamily (MFS) profile" evidence="9">
    <location>
        <begin position="23"/>
        <end position="475"/>
    </location>
</feature>
<comment type="caution">
    <text evidence="11">The sequence shown here is derived from an EMBL/GenBank/DDBJ whole genome shotgun (WGS) entry which is preliminary data.</text>
</comment>
<gene>
    <name evidence="12" type="ORF">BK809_0001292</name>
    <name evidence="10" type="ORF">SLS55_007262</name>
    <name evidence="11" type="ORF">UCDDS831_g09205</name>
</gene>
<evidence type="ECO:0000256" key="7">
    <source>
        <dbReference type="RuleBase" id="RU003346"/>
    </source>
</evidence>